<organism evidence="3 4">
    <name type="scientific">Trichoplusia ni</name>
    <name type="common">Cabbage looper</name>
    <dbReference type="NCBI Taxonomy" id="7111"/>
    <lineage>
        <taxon>Eukaryota</taxon>
        <taxon>Metazoa</taxon>
        <taxon>Ecdysozoa</taxon>
        <taxon>Arthropoda</taxon>
        <taxon>Hexapoda</taxon>
        <taxon>Insecta</taxon>
        <taxon>Pterygota</taxon>
        <taxon>Neoptera</taxon>
        <taxon>Endopterygota</taxon>
        <taxon>Lepidoptera</taxon>
        <taxon>Glossata</taxon>
        <taxon>Ditrysia</taxon>
        <taxon>Noctuoidea</taxon>
        <taxon>Noctuidae</taxon>
        <taxon>Plusiinae</taxon>
        <taxon>Trichoplusia</taxon>
    </lineage>
</organism>
<evidence type="ECO:0000256" key="1">
    <source>
        <dbReference type="SAM" id="SignalP"/>
    </source>
</evidence>
<evidence type="ECO:0000313" key="4">
    <source>
        <dbReference type="RefSeq" id="XP_026729800.1"/>
    </source>
</evidence>
<keyword evidence="3" id="KW-1185">Reference proteome</keyword>
<evidence type="ECO:0000259" key="2">
    <source>
        <dbReference type="Pfam" id="PF15999"/>
    </source>
</evidence>
<dbReference type="GeneID" id="113495327"/>
<dbReference type="OrthoDB" id="8194084at2759"/>
<name>A0A7E5VNB3_TRINI</name>
<gene>
    <name evidence="4" type="primary">LOC113495327</name>
</gene>
<evidence type="ECO:0000313" key="3">
    <source>
        <dbReference type="Proteomes" id="UP000322000"/>
    </source>
</evidence>
<feature type="chain" id="PRO_5028893731" evidence="1">
    <location>
        <begin position="23"/>
        <end position="750"/>
    </location>
</feature>
<dbReference type="RefSeq" id="XP_026729800.1">
    <property type="nucleotide sequence ID" value="XM_026873999.1"/>
</dbReference>
<feature type="domain" description="DUF4774" evidence="2">
    <location>
        <begin position="685"/>
        <end position="738"/>
    </location>
</feature>
<dbReference type="KEGG" id="tnl:113495327"/>
<feature type="signal peptide" evidence="1">
    <location>
        <begin position="1"/>
        <end position="22"/>
    </location>
</feature>
<feature type="domain" description="DUF4774" evidence="2">
    <location>
        <begin position="468"/>
        <end position="522"/>
    </location>
</feature>
<proteinExistence type="predicted"/>
<accession>A0A7E5VNB3</accession>
<keyword evidence="1" id="KW-0732">Signal</keyword>
<dbReference type="Proteomes" id="UP000322000">
    <property type="component" value="Chromosome 6"/>
</dbReference>
<dbReference type="Pfam" id="PF15999">
    <property type="entry name" value="DUF4774"/>
    <property type="match status" value="3"/>
</dbReference>
<reference evidence="4" key="1">
    <citation type="submission" date="2025-08" db="UniProtKB">
        <authorList>
            <consortium name="RefSeq"/>
        </authorList>
    </citation>
    <scope>IDENTIFICATION</scope>
</reference>
<dbReference type="AlphaFoldDB" id="A0A7E5VNB3"/>
<protein>
    <submittedName>
        <fullName evidence="4">Uncharacterized protein LOC113495327</fullName>
    </submittedName>
</protein>
<dbReference type="InParanoid" id="A0A7E5VNB3"/>
<sequence length="750" mass="82443">MSRHCLFGILMLFAFCSLEVSSRPSNNELTPPNEIITEAPHKEERTLVYDKTITKDEPTIKDIMQKIKAINDALEKPNKRNPFQWNAPPQTASGYILDQEILKKLQQVIASGKLNSFPNNVQQQERNTINNENLEDVRYSRQLSPYGPQSQMAVVPLSYLMNMPVLVMPPMNNMYGYGNPMEYSTKIQTRQEGPTSPFPTFPSLPSFQWPFAPLFPILIRDPLLSIMNGGGWNNFIEYGQSADVCRKQKSGEENDDDKNEVGLEKAQNTLHPNVETRSRQKRAVKKRTVNHATQIQNIDSKLNKFFTVKPTTTKPPKAEPLKQNTKTNLFNEGDVKFPVFDFFTNKNRQPTGPGFFINRLKVRRGGVAIAGPGGVATAGRGGTAIVGPGGLAYTQPGGLAVAGPAARIVALSPDADLNSIANRLHEQSYRGWGRDREWSRFRHQSDQYRYDGQNFEEGTLNLDDSTFTLFIKPIAHALSSRGAALANPISQVVIARDQSGTIFHAPIATAVAGPGGVAHAQSVQYIPFYGGGKGQYLELRKDALGRVMSEKIVSEENISSDNIVKNSDENLLAKVMTANLQKLRNLSTNLLRLHNLGRKTGSLGNKEKTRYKSQLASLGEAASNIIKLIEEVDDIDALFKRNATIRTRDEEEDDDYVAEEGVGIDASTDEEDDDPGQGFLEKGIVAEAKPVGLAVVGEYGLAASRPFATAVAASGVALARPVATAIAGINPSELGINYQINHQPAGKRKN</sequence>
<dbReference type="InterPro" id="IPR031942">
    <property type="entry name" value="DUF4774"/>
</dbReference>
<feature type="domain" description="DUF4774" evidence="2">
    <location>
        <begin position="359"/>
        <end position="411"/>
    </location>
</feature>